<dbReference type="InterPro" id="IPR005801">
    <property type="entry name" value="ADC_synthase"/>
</dbReference>
<dbReference type="InterPro" id="IPR015890">
    <property type="entry name" value="Chorismate_C"/>
</dbReference>
<name>A0ABV5NMX8_9ACTN</name>
<comment type="caution">
    <text evidence="2">The sequence shown here is derived from an EMBL/GenBank/DDBJ whole genome shotgun (WGS) entry which is preliminary data.</text>
</comment>
<dbReference type="SUPFAM" id="SSF56322">
    <property type="entry name" value="ADC synthase"/>
    <property type="match status" value="1"/>
</dbReference>
<dbReference type="Pfam" id="PF00425">
    <property type="entry name" value="Chorismate_bind"/>
    <property type="match status" value="1"/>
</dbReference>
<feature type="domain" description="Chorismate-utilising enzyme C-terminal" evidence="1">
    <location>
        <begin position="110"/>
        <end position="365"/>
    </location>
</feature>
<accession>A0ABV5NMX8</accession>
<evidence type="ECO:0000259" key="1">
    <source>
        <dbReference type="Pfam" id="PF00425"/>
    </source>
</evidence>
<reference evidence="2 3" key="1">
    <citation type="submission" date="2024-09" db="EMBL/GenBank/DDBJ databases">
        <authorList>
            <person name="Sun Q."/>
            <person name="Mori K."/>
        </authorList>
    </citation>
    <scope>NUCLEOTIDE SEQUENCE [LARGE SCALE GENOMIC DNA]</scope>
    <source>
        <strain evidence="2 3">JCM 3324</strain>
    </source>
</reference>
<dbReference type="RefSeq" id="WP_364385644.1">
    <property type="nucleotide sequence ID" value="NZ_JBHMCF010000014.1"/>
</dbReference>
<evidence type="ECO:0000313" key="3">
    <source>
        <dbReference type="Proteomes" id="UP001589568"/>
    </source>
</evidence>
<organism evidence="2 3">
    <name type="scientific">Nonomuraea salmonea</name>
    <dbReference type="NCBI Taxonomy" id="46181"/>
    <lineage>
        <taxon>Bacteria</taxon>
        <taxon>Bacillati</taxon>
        <taxon>Actinomycetota</taxon>
        <taxon>Actinomycetes</taxon>
        <taxon>Streptosporangiales</taxon>
        <taxon>Streptosporangiaceae</taxon>
        <taxon>Nonomuraea</taxon>
    </lineage>
</organism>
<gene>
    <name evidence="2" type="ORF">ACFFR3_19100</name>
</gene>
<protein>
    <submittedName>
        <fullName evidence="2">Chorismate-binding protein</fullName>
    </submittedName>
</protein>
<dbReference type="Gene3D" id="3.60.120.10">
    <property type="entry name" value="Anthranilate synthase"/>
    <property type="match status" value="1"/>
</dbReference>
<evidence type="ECO:0000313" key="2">
    <source>
        <dbReference type="EMBL" id="MFB9471635.1"/>
    </source>
</evidence>
<keyword evidence="3" id="KW-1185">Reference proteome</keyword>
<dbReference type="PANTHER" id="PTHR42839:SF2">
    <property type="entry name" value="ISOCHORISMATE SYNTHASE ENTC"/>
    <property type="match status" value="1"/>
</dbReference>
<proteinExistence type="predicted"/>
<dbReference type="PANTHER" id="PTHR42839">
    <property type="entry name" value="ISOCHORISMATE SYNTHASE ENTC"/>
    <property type="match status" value="1"/>
</dbReference>
<sequence length="382" mass="40786">MAPSLMPARGQTPIAHFRPTDTLFSTPTYTLLAKGGRALTTVSLPDLPEAVPKALTGHGRTGLVIGAISFDGSASRLRFAERVTRHEPLTVRPCLRCASAVWRVAAKPSAEDHIATVRLIRDRIAAGEANRIVLAQTLTATGSHGLDVTDLLIHLSGRAPYTFALPLGHGRTLVGTSAELLIARHGRALTTHPLAGAAPRHPTSFADQKAARDLLNSRKKRYEHRLVVESAAATLAPFCRDLRVPKQPQLQATATMWHLGSRITATLTDPPPTSLGLAAELHPPPTSCGTPTQAARTLITELEHGNGVRRGWYAGLVGWQNAAGDGEWALTLCCAVTESPRRLRLWAGAGITAASEPADVLLETSTQLATMLQALHAIPRLH</sequence>
<dbReference type="EMBL" id="JBHMCF010000014">
    <property type="protein sequence ID" value="MFB9471635.1"/>
    <property type="molecule type" value="Genomic_DNA"/>
</dbReference>
<dbReference type="Proteomes" id="UP001589568">
    <property type="component" value="Unassembled WGS sequence"/>
</dbReference>